<dbReference type="GO" id="GO:0016604">
    <property type="term" value="C:nuclear body"/>
    <property type="evidence" value="ECO:0007669"/>
    <property type="project" value="TreeGrafter"/>
</dbReference>
<dbReference type="InterPro" id="IPR014016">
    <property type="entry name" value="UvrD-like_ATP-bd"/>
</dbReference>
<evidence type="ECO:0000256" key="4">
    <source>
        <dbReference type="ARBA" id="ARBA00022801"/>
    </source>
</evidence>
<keyword evidence="13" id="KW-1185">Reference proteome</keyword>
<feature type="compositionally biased region" description="Basic and acidic residues" evidence="10">
    <location>
        <begin position="2103"/>
        <end position="2113"/>
    </location>
</feature>
<comment type="similarity">
    <text evidence="2">Belongs to the DNA2/NAM7 helicase family.</text>
</comment>
<feature type="region of interest" description="Disordered" evidence="10">
    <location>
        <begin position="1019"/>
        <end position="1056"/>
    </location>
</feature>
<feature type="domain" description="UvrD-like helicase ATP-binding" evidence="11">
    <location>
        <begin position="1336"/>
        <end position="1650"/>
    </location>
</feature>
<feature type="region of interest" description="Disordered" evidence="10">
    <location>
        <begin position="1999"/>
        <end position="2018"/>
    </location>
</feature>
<accession>A0A376B398</accession>
<dbReference type="GO" id="GO:0005524">
    <property type="term" value="F:ATP binding"/>
    <property type="evidence" value="ECO:0007669"/>
    <property type="project" value="UniProtKB-UniRule"/>
</dbReference>
<dbReference type="EMBL" id="UFAJ01000098">
    <property type="protein sequence ID" value="SSD59153.1"/>
    <property type="molecule type" value="Genomic_DNA"/>
</dbReference>
<dbReference type="Pfam" id="PF13086">
    <property type="entry name" value="AAA_11"/>
    <property type="match status" value="1"/>
</dbReference>
<dbReference type="PANTHER" id="PTHR10887">
    <property type="entry name" value="DNA2/NAM7 HELICASE FAMILY"/>
    <property type="match status" value="1"/>
</dbReference>
<feature type="compositionally biased region" description="Basic residues" evidence="10">
    <location>
        <begin position="2093"/>
        <end position="2102"/>
    </location>
</feature>
<dbReference type="Pfam" id="PF12726">
    <property type="entry name" value="SEN1_N"/>
    <property type="match status" value="1"/>
</dbReference>
<evidence type="ECO:0000256" key="2">
    <source>
        <dbReference type="ARBA" id="ARBA00007913"/>
    </source>
</evidence>
<dbReference type="GO" id="GO:0001147">
    <property type="term" value="F:transcription termination site sequence-specific DNA binding"/>
    <property type="evidence" value="ECO:0007669"/>
    <property type="project" value="TreeGrafter"/>
</dbReference>
<dbReference type="Proteomes" id="UP000262825">
    <property type="component" value="Unassembled WGS sequence"/>
</dbReference>
<organism evidence="12 13">
    <name type="scientific">Saccharomycodes ludwigii</name>
    <dbReference type="NCBI Taxonomy" id="36035"/>
    <lineage>
        <taxon>Eukaryota</taxon>
        <taxon>Fungi</taxon>
        <taxon>Dikarya</taxon>
        <taxon>Ascomycota</taxon>
        <taxon>Saccharomycotina</taxon>
        <taxon>Saccharomycetes</taxon>
        <taxon>Saccharomycodales</taxon>
        <taxon>Saccharomycodaceae</taxon>
        <taxon>Saccharomycodes</taxon>
    </lineage>
</organism>
<evidence type="ECO:0000313" key="12">
    <source>
        <dbReference type="EMBL" id="SSD59153.1"/>
    </source>
</evidence>
<dbReference type="FunFam" id="3.40.50.300:FF:000326">
    <property type="entry name" value="P-loop containing nucleoside triphosphate hydrolase"/>
    <property type="match status" value="1"/>
</dbReference>
<evidence type="ECO:0000256" key="1">
    <source>
        <dbReference type="ARBA" id="ARBA00004123"/>
    </source>
</evidence>
<dbReference type="InterPro" id="IPR044340">
    <property type="entry name" value="Helicase_Sen1_1B_dom"/>
</dbReference>
<dbReference type="GO" id="GO:0006369">
    <property type="term" value="P:termination of RNA polymerase II transcription"/>
    <property type="evidence" value="ECO:0007669"/>
    <property type="project" value="TreeGrafter"/>
</dbReference>
<protein>
    <submittedName>
        <fullName evidence="12">Related to Helicase SEN1</fullName>
    </submittedName>
</protein>
<feature type="compositionally biased region" description="Polar residues" evidence="10">
    <location>
        <begin position="2114"/>
        <end position="2127"/>
    </location>
</feature>
<keyword evidence="6 8" id="KW-0067">ATP-binding</keyword>
<feature type="region of interest" description="Disordered" evidence="10">
    <location>
        <begin position="2077"/>
        <end position="2136"/>
    </location>
</feature>
<keyword evidence="4 8" id="KW-0378">Hydrolase</keyword>
<keyword evidence="3 8" id="KW-0547">Nucleotide-binding</keyword>
<dbReference type="InterPro" id="IPR024481">
    <property type="entry name" value="Helicase_Sen1_N"/>
</dbReference>
<dbReference type="GO" id="GO:0003678">
    <property type="term" value="F:DNA helicase activity"/>
    <property type="evidence" value="ECO:0007669"/>
    <property type="project" value="UniProtKB-ARBA"/>
</dbReference>
<dbReference type="VEuPathDB" id="FungiDB:SCODWIG_00914"/>
<feature type="compositionally biased region" description="Low complexity" evidence="10">
    <location>
        <begin position="1038"/>
        <end position="1050"/>
    </location>
</feature>
<evidence type="ECO:0000256" key="3">
    <source>
        <dbReference type="ARBA" id="ARBA00022741"/>
    </source>
</evidence>
<dbReference type="SUPFAM" id="SSF52540">
    <property type="entry name" value="P-loop containing nucleoside triphosphate hydrolases"/>
    <property type="match status" value="1"/>
</dbReference>
<keyword evidence="5 8" id="KW-0347">Helicase</keyword>
<evidence type="ECO:0000256" key="8">
    <source>
        <dbReference type="PROSITE-ProRule" id="PRU00560"/>
    </source>
</evidence>
<dbReference type="PANTHER" id="PTHR10887:SF495">
    <property type="entry name" value="HELICASE SENATAXIN ISOFORM X1-RELATED"/>
    <property type="match status" value="1"/>
</dbReference>
<dbReference type="InterPro" id="IPR047187">
    <property type="entry name" value="SF1_C_Upf1"/>
</dbReference>
<dbReference type="InterPro" id="IPR056474">
    <property type="entry name" value="SEN1_barrel"/>
</dbReference>
<proteinExistence type="inferred from homology"/>
<sequence>MSTIYENGSNAFAHVSLRDPELDSKAATFTTTIKDYYNNKGSLNEKELLSELIDFLLKLPDDIHLFCNEKIYTVSVFTLTLFSFNIEAKGFQFKEKINSHLSRCPYCIESFSRGKAELLDFFGVVKDVADQYVTRFNDIISRWRSEILLMTLKPMMNQNLTFTISDSILNGIFECLTIPQYLRNNQELRKVFDPMFEELVKIRHPLLAYYFSLKRQKSIVPGVLFCWIEGNECQINWAQEILKEYYMVKYTINKENFTPQLLDELSLHYTYVQNPNNFNRVVVRHYWMKIVPILQMLDIDIIETYFVIPKNISSLKQSLSYNLTSIYKLLLVHTTSQYLDKPIDIILRAFNVFLDKLGSEYWNKIEPFTFHNILDVALDRNSFIHTLLKCQTVDVARKGLDTSFSSVPTLTDIIAWTVPLYNSLTDAKKIQMVRKVATIFLRTITEVPQLTSITKAFLLNGSTPLLDRIITISEEDRKQLYNNPTFETILYTKADCRELLNLDSIQKTVILSAISPEKLYSELSSQAHSSISEPSLKVIFKCIEYDILLLSQAIFKLYRNKETINEVKVSTKLISTFTSAINFSNFSTQWNISFCSQFLNSLRNVNGLLTIDENIRAKFCKDQNKVKSLNRSIGEYVRNITTGIKKLTMISPTQFKMVLQDAGAVEGYWSCVFASDVELYQSAIDLLYETFDVDGRLEGLHELLSHNISIHLDSVNLVLEQLTTCKFFEPCPRAVRVLMDIMVIFGDPLNGILSDLTLKTNTELCKEIRKFWADIWSFLDFIYKETLNWASIYPMDQLADFTKDTLDLSNMVIDSYRMVFALIGDRYDHFIKGSPTVFQNTISTFESMLFWLRLNDEYLLSSCVKLITSAVDIAQGEGLTINDSLVEKMARYAVKAKKFSNKLSETQATDILSRAKQFNTLLVESVINEVETQKREKMKSIHNAASPTLPLSGDDRVNALLKKTASFTSSLASRPKSRQPQITQFGSLVKSLPKKQVTHQPLSKMELVRRELLMKRQVHPAGNSVFNPRSKKGTTAINSSNADSDSSNSDGDSDDENALQLFKTAKSKSDNDRGPILLDINGKSIKQVKYTKRIDQAKLDEENMRKRLNVDLNPFYSQVLTWDYTRVSEYPSDDLSSKNYSSIKDQFSNVVQYQSILQPLLLLECWQGLCASRDREDFKPFKLIVGNKAVVSDFYEVYASVSKKTIAECGISDNDLIVLAHFDQVNDALSLRNEDFKKASISCLAKVRNIKHTRGENVDFTFRVDRGTSFNKFLTSRNEVFACKVMQMTTVEREYSTLFGLPFYDLVYPILKATPSMEYNFDENEISKVKENYKLNYSQAQAIVGSVHSEGFSLVQGPPGTGKTKTILGIVGYFLIIANKVPSNTIVQPSDGVVKGKKKVLICAPSNAAVDELVIRLRQGVFNERGELTTHNLVRVGRSDAVNTQVKDLTLEELVDKAISIKTYDLQNDTELKNSLQSTINERKKLREKLDESSKEADYDQEEVVKYQLQIRELSKKINELGKKKDEIRERNSINFRNKELEKRRAQARILSDAEIICSTLSGSAHEVLSRMGVSFDTVIIDEACQCTELSSIIPLRYGAKRCIMVGDPNQLPPTVLSGAASSFKYNQSLFVRMEKHSKPYLLDVQYRMNPLISRFPSSEFYNGELKDGPNLDVITKREWHRYEPFTPYKFFDIIDGYEKRNAKTMSFVNPEEIKVALELVGTLFSKLPRYDFKGKIGIISPYREQMFQLKRSFINEFGRQILNEVDFNTIDGFQGQEKEVIIISCVRADDNSNAGVGFLKDFRRMNVALTRAKCSMWILGHHKSLVKNRLWRDLIMDAKERSCLDVAFQGFLNTNNKANQKRLEYHRNVHRKDIVHEQSLIAHSEDGKVKETEDDYDPLKLITSQYTGLNVNPPKAINNANKNKRCAPVNNYDKSGALVPVDEPMAKKSKIVKKVVRLGTKKKSSIFNRTEGEKSSNNGINKKDTNVTKDAGISNDNANTVDLSAKGGNNKDNSTNKLVNKNGSLVITTNTDGKSKIKLKSIMVHKNANSNKDKRIRFSDTKIDIKKELEKTAIDKRKKPMHKEDIYIPYMKKGKPGHRGKGKDNNKEEKENSSVNITDDSNTLTENNEEDGYDPSAAPIAIKSETSVNDVKTNTNGATILDPKITAAVKIKNSCSNTPASAEIQKKNHSYEDALNGKVLTKSSNGANLFIPKKKNNLLLKKKKKEKKK</sequence>
<keyword evidence="9" id="KW-0175">Coiled coil</keyword>
<dbReference type="CDD" id="cd18808">
    <property type="entry name" value="SF1_C_Upf1"/>
    <property type="match status" value="1"/>
</dbReference>
<reference evidence="13" key="1">
    <citation type="submission" date="2018-06" db="EMBL/GenBank/DDBJ databases">
        <authorList>
            <person name="Guldener U."/>
        </authorList>
    </citation>
    <scope>NUCLEOTIDE SEQUENCE [LARGE SCALE GENOMIC DNA]</scope>
    <source>
        <strain evidence="13">UTAD17</strain>
    </source>
</reference>
<evidence type="ECO:0000256" key="10">
    <source>
        <dbReference type="SAM" id="MobiDB-lite"/>
    </source>
</evidence>
<comment type="subcellular location">
    <subcellularLocation>
        <location evidence="1">Nucleus</location>
    </subcellularLocation>
</comment>
<name>A0A376B398_9ASCO</name>
<evidence type="ECO:0000256" key="9">
    <source>
        <dbReference type="SAM" id="Coils"/>
    </source>
</evidence>
<dbReference type="InterPro" id="IPR041677">
    <property type="entry name" value="DNA2/NAM7_AAA_11"/>
</dbReference>
<dbReference type="InterPro" id="IPR045055">
    <property type="entry name" value="DNA2/NAM7-like"/>
</dbReference>
<evidence type="ECO:0000256" key="5">
    <source>
        <dbReference type="ARBA" id="ARBA00022806"/>
    </source>
</evidence>
<dbReference type="Pfam" id="PF23576">
    <property type="entry name" value="SEN1_barrel"/>
    <property type="match status" value="1"/>
</dbReference>
<evidence type="ECO:0000313" key="13">
    <source>
        <dbReference type="Proteomes" id="UP000262825"/>
    </source>
</evidence>
<dbReference type="GO" id="GO:0005694">
    <property type="term" value="C:chromosome"/>
    <property type="evidence" value="ECO:0007669"/>
    <property type="project" value="UniProtKB-ARBA"/>
</dbReference>
<feature type="binding site" evidence="8">
    <location>
        <begin position="1357"/>
        <end position="1364"/>
    </location>
    <ligand>
        <name>ATP</name>
        <dbReference type="ChEBI" id="CHEBI:30616"/>
    </ligand>
</feature>
<dbReference type="FunFam" id="3.40.50.300:FF:001152">
    <property type="entry name" value="tRNA-splicing endonuclease, putative"/>
    <property type="match status" value="1"/>
</dbReference>
<dbReference type="CDD" id="cd18042">
    <property type="entry name" value="DEXXQc_SETX"/>
    <property type="match status" value="1"/>
</dbReference>
<dbReference type="InterPro" id="IPR041679">
    <property type="entry name" value="DNA2/NAM7-like_C"/>
</dbReference>
<evidence type="ECO:0000259" key="11">
    <source>
        <dbReference type="PROSITE" id="PS51198"/>
    </source>
</evidence>
<feature type="region of interest" description="Disordered" evidence="10">
    <location>
        <begin position="1970"/>
        <end position="1994"/>
    </location>
</feature>
<gene>
    <name evidence="12" type="ORF">SCODWIG_00914</name>
</gene>
<dbReference type="InterPro" id="IPR027417">
    <property type="entry name" value="P-loop_NTPase"/>
</dbReference>
<evidence type="ECO:0000256" key="6">
    <source>
        <dbReference type="ARBA" id="ARBA00022840"/>
    </source>
</evidence>
<dbReference type="PROSITE" id="PS51198">
    <property type="entry name" value="UVRD_HELICASE_ATP_BIND"/>
    <property type="match status" value="1"/>
</dbReference>
<evidence type="ECO:0000256" key="7">
    <source>
        <dbReference type="ARBA" id="ARBA00023242"/>
    </source>
</evidence>
<feature type="coiled-coil region" evidence="9">
    <location>
        <begin position="1476"/>
        <end position="1531"/>
    </location>
</feature>
<dbReference type="Pfam" id="PF13087">
    <property type="entry name" value="AAA_12"/>
    <property type="match status" value="1"/>
</dbReference>
<dbReference type="GO" id="GO:0016787">
    <property type="term" value="F:hydrolase activity"/>
    <property type="evidence" value="ECO:0007669"/>
    <property type="project" value="UniProtKB-UniRule"/>
</dbReference>
<dbReference type="Gene3D" id="3.40.50.300">
    <property type="entry name" value="P-loop containing nucleotide triphosphate hydrolases"/>
    <property type="match status" value="2"/>
</dbReference>
<keyword evidence="7" id="KW-0539">Nucleus</keyword>
<dbReference type="CDD" id="cd21408">
    <property type="entry name" value="1B_Sen1p-like"/>
    <property type="match status" value="1"/>
</dbReference>